<evidence type="ECO:0000259" key="1">
    <source>
        <dbReference type="Pfam" id="PF05685"/>
    </source>
</evidence>
<keyword evidence="2" id="KW-0540">Nuclease</keyword>
<dbReference type="InterPro" id="IPR011335">
    <property type="entry name" value="Restrct_endonuc-II-like"/>
</dbReference>
<organism evidence="2 3">
    <name type="scientific">Yinghuangia soli</name>
    <dbReference type="NCBI Taxonomy" id="2908204"/>
    <lineage>
        <taxon>Bacteria</taxon>
        <taxon>Bacillati</taxon>
        <taxon>Actinomycetota</taxon>
        <taxon>Actinomycetes</taxon>
        <taxon>Kitasatosporales</taxon>
        <taxon>Streptomycetaceae</taxon>
        <taxon>Yinghuangia</taxon>
    </lineage>
</organism>
<gene>
    <name evidence="2" type="ORF">LZ495_23010</name>
</gene>
<dbReference type="CDD" id="cd06260">
    <property type="entry name" value="DUF820-like"/>
    <property type="match status" value="1"/>
</dbReference>
<dbReference type="Proteomes" id="UP001165378">
    <property type="component" value="Unassembled WGS sequence"/>
</dbReference>
<proteinExistence type="predicted"/>
<dbReference type="EMBL" id="JAKFHA010000014">
    <property type="protein sequence ID" value="MCF2530071.1"/>
    <property type="molecule type" value="Genomic_DNA"/>
</dbReference>
<keyword evidence="2" id="KW-0378">Hydrolase</keyword>
<evidence type="ECO:0000313" key="3">
    <source>
        <dbReference type="Proteomes" id="UP001165378"/>
    </source>
</evidence>
<dbReference type="SUPFAM" id="SSF52980">
    <property type="entry name" value="Restriction endonuclease-like"/>
    <property type="match status" value="1"/>
</dbReference>
<keyword evidence="3" id="KW-1185">Reference proteome</keyword>
<feature type="domain" description="Putative restriction endonuclease" evidence="1">
    <location>
        <begin position="20"/>
        <end position="170"/>
    </location>
</feature>
<sequence>MASTHHPNAIPDLLEEVPVPDRRWRAEYVEGGIAITPPADLEHLDIERDLLFQMHRGNVESARLRGLGYCHSARCTDEATGNHVVPDLAVLTRTYTPAEVSSAAGHLNWLPSDPLDLVAEVTGNDLIADMLVKVRAYGRMAIPYYLIVDRSVRTVTLLCTPTGDVDEPGYADKHEFRFGKDVDLPAPYPALTTKNWR</sequence>
<dbReference type="InterPro" id="IPR008538">
    <property type="entry name" value="Uma2"/>
</dbReference>
<comment type="caution">
    <text evidence="2">The sequence shown here is derived from an EMBL/GenBank/DDBJ whole genome shotgun (WGS) entry which is preliminary data.</text>
</comment>
<dbReference type="Pfam" id="PF05685">
    <property type="entry name" value="Uma2"/>
    <property type="match status" value="1"/>
</dbReference>
<dbReference type="InterPro" id="IPR012296">
    <property type="entry name" value="Nuclease_put_TT1808"/>
</dbReference>
<reference evidence="2" key="1">
    <citation type="submission" date="2022-01" db="EMBL/GenBank/DDBJ databases">
        <title>Genome-Based Taxonomic Classification of the Phylum Actinobacteria.</title>
        <authorList>
            <person name="Gao Y."/>
        </authorList>
    </citation>
    <scope>NUCLEOTIDE SEQUENCE</scope>
    <source>
        <strain evidence="2">KLBMP 8922</strain>
    </source>
</reference>
<dbReference type="RefSeq" id="WP_235054742.1">
    <property type="nucleotide sequence ID" value="NZ_JAKFHA010000014.1"/>
</dbReference>
<evidence type="ECO:0000313" key="2">
    <source>
        <dbReference type="EMBL" id="MCF2530071.1"/>
    </source>
</evidence>
<dbReference type="AlphaFoldDB" id="A0AA41U1V8"/>
<name>A0AA41U1V8_9ACTN</name>
<accession>A0AA41U1V8</accession>
<dbReference type="PANTHER" id="PTHR35400:SF3">
    <property type="entry name" value="SLL1072 PROTEIN"/>
    <property type="match status" value="1"/>
</dbReference>
<dbReference type="GO" id="GO:0004519">
    <property type="term" value="F:endonuclease activity"/>
    <property type="evidence" value="ECO:0007669"/>
    <property type="project" value="UniProtKB-KW"/>
</dbReference>
<keyword evidence="2" id="KW-0255">Endonuclease</keyword>
<protein>
    <submittedName>
        <fullName evidence="2">Uma2 family endonuclease</fullName>
    </submittedName>
</protein>
<dbReference type="Gene3D" id="3.90.1570.10">
    <property type="entry name" value="tt1808, chain A"/>
    <property type="match status" value="1"/>
</dbReference>
<dbReference type="PANTHER" id="PTHR35400">
    <property type="entry name" value="SLR1083 PROTEIN"/>
    <property type="match status" value="1"/>
</dbReference>